<comment type="caution">
    <text evidence="1">The sequence shown here is derived from an EMBL/GenBank/DDBJ whole genome shotgun (WGS) entry which is preliminary data.</text>
</comment>
<dbReference type="Proteomes" id="UP000532746">
    <property type="component" value="Unassembled WGS sequence"/>
</dbReference>
<organism evidence="1 2">
    <name type="scientific">Hymenobacter luteus</name>
    <dbReference type="NCBI Taxonomy" id="1411122"/>
    <lineage>
        <taxon>Bacteria</taxon>
        <taxon>Pseudomonadati</taxon>
        <taxon>Bacteroidota</taxon>
        <taxon>Cytophagia</taxon>
        <taxon>Cytophagales</taxon>
        <taxon>Hymenobacteraceae</taxon>
        <taxon>Hymenobacter</taxon>
    </lineage>
</organism>
<dbReference type="PROSITE" id="PS51257">
    <property type="entry name" value="PROKAR_LIPOPROTEIN"/>
    <property type="match status" value="1"/>
</dbReference>
<proteinExistence type="predicted"/>
<dbReference type="AlphaFoldDB" id="A0A7W9T318"/>
<evidence type="ECO:0000313" key="2">
    <source>
        <dbReference type="Proteomes" id="UP000532746"/>
    </source>
</evidence>
<name>A0A7W9T318_9BACT</name>
<protein>
    <recommendedName>
        <fullName evidence="3">DUF4249 domain-containing protein</fullName>
    </recommendedName>
</protein>
<sequence length="325" mass="36498">MKKLFPVLVLAATTLAGCETDVNLPEPEHTPRIALRYLLSNATPTQQSEAMQAFNQLYVSHSQRMFDARPLQGRPDATVEILDATGTVVERFRQATNKQWQTYPRPRYEPGYYEPTMNFAAQPGQTYTLRGRLPGFEAVESQLTMPARPQIERATYTQRPPGDYGQLRGRLSLVLTDPAATADYYVVIGKLYDTQGRPYGDLMTEDTNTEFGNVGETFTLSSLYNDYYSSLAPYPDTNVNGRQFTLSSNVVSSTSYGGSNVPVPAYLELQVLNLTADAYKFYQSRQRYQDTEDNPFAEPAPLYSNIRNGYGFFGGMSGTTYRIQL</sequence>
<dbReference type="RefSeq" id="WP_183404573.1">
    <property type="nucleotide sequence ID" value="NZ_JACHGG010000005.1"/>
</dbReference>
<accession>A0A7W9T318</accession>
<keyword evidence="2" id="KW-1185">Reference proteome</keyword>
<dbReference type="Pfam" id="PF14054">
    <property type="entry name" value="DUF4249"/>
    <property type="match status" value="1"/>
</dbReference>
<dbReference type="EMBL" id="JACHGG010000005">
    <property type="protein sequence ID" value="MBB6060491.1"/>
    <property type="molecule type" value="Genomic_DNA"/>
</dbReference>
<evidence type="ECO:0008006" key="3">
    <source>
        <dbReference type="Google" id="ProtNLM"/>
    </source>
</evidence>
<evidence type="ECO:0000313" key="1">
    <source>
        <dbReference type="EMBL" id="MBB6060491.1"/>
    </source>
</evidence>
<gene>
    <name evidence="1" type="ORF">HNQ93_003365</name>
</gene>
<dbReference type="InterPro" id="IPR025345">
    <property type="entry name" value="DUF4249"/>
</dbReference>
<reference evidence="1 2" key="1">
    <citation type="submission" date="2020-08" db="EMBL/GenBank/DDBJ databases">
        <title>Genomic Encyclopedia of Type Strains, Phase IV (KMG-IV): sequencing the most valuable type-strain genomes for metagenomic binning, comparative biology and taxonomic classification.</title>
        <authorList>
            <person name="Goeker M."/>
        </authorList>
    </citation>
    <scope>NUCLEOTIDE SEQUENCE [LARGE SCALE GENOMIC DNA]</scope>
    <source>
        <strain evidence="1 2">DSM 26718</strain>
    </source>
</reference>